<keyword evidence="1" id="KW-1133">Transmembrane helix</keyword>
<evidence type="ECO:0000313" key="3">
    <source>
        <dbReference type="Proteomes" id="UP000014975"/>
    </source>
</evidence>
<dbReference type="eggNOG" id="ENOG50303EV">
    <property type="taxonomic scope" value="Bacteria"/>
</dbReference>
<name>S7UMI4_9BACT</name>
<evidence type="ECO:0000313" key="2">
    <source>
        <dbReference type="EMBL" id="EPR35164.1"/>
    </source>
</evidence>
<keyword evidence="1" id="KW-0472">Membrane</keyword>
<evidence type="ECO:0008006" key="4">
    <source>
        <dbReference type="Google" id="ProtNLM"/>
    </source>
</evidence>
<reference evidence="2 3" key="1">
    <citation type="journal article" date="2013" name="Genome Announc.">
        <title>Draft genome sequences for three mercury-methylating, sulfate-reducing bacteria.</title>
        <authorList>
            <person name="Brown S.D."/>
            <person name="Hurt R.A.Jr."/>
            <person name="Gilmour C.C."/>
            <person name="Elias D.A."/>
        </authorList>
    </citation>
    <scope>NUCLEOTIDE SEQUENCE [LARGE SCALE GENOMIC DNA]</scope>
    <source>
        <strain evidence="2 3">DSM 16529</strain>
    </source>
</reference>
<protein>
    <recommendedName>
        <fullName evidence="4">DUF1648 domain-containing protein</fullName>
    </recommendedName>
</protein>
<evidence type="ECO:0000256" key="1">
    <source>
        <dbReference type="SAM" id="Phobius"/>
    </source>
</evidence>
<dbReference type="OrthoDB" id="5465372at2"/>
<dbReference type="PATRIC" id="fig|1121439.3.peg.927"/>
<feature type="transmembrane region" description="Helical" evidence="1">
    <location>
        <begin position="50"/>
        <end position="73"/>
    </location>
</feature>
<dbReference type="AlphaFoldDB" id="S7UMI4"/>
<accession>S7UMI4</accession>
<feature type="transmembrane region" description="Helical" evidence="1">
    <location>
        <begin position="139"/>
        <end position="159"/>
    </location>
</feature>
<keyword evidence="3" id="KW-1185">Reference proteome</keyword>
<dbReference type="EMBL" id="ATHI01000005">
    <property type="protein sequence ID" value="EPR35164.1"/>
    <property type="molecule type" value="Genomic_DNA"/>
</dbReference>
<feature type="transmembrane region" description="Helical" evidence="1">
    <location>
        <begin position="107"/>
        <end position="127"/>
    </location>
</feature>
<sequence length="174" mass="19410">MNKTIAACVCALLILVGLWQFVTFFPDLPARVITQQTATGEPSLVIAKAFLGAIYTVILLGGGAYFLGVGLLLHKLPERAFRILPGRDHWLAPERKAETIRSVSTHFIWLGNATLIMFVGTFQAIFKVNIDHADLNLDLITNFLTTGYLTYIFIALLVFRNRFRTDRLPKDDGA</sequence>
<proteinExistence type="predicted"/>
<comment type="caution">
    <text evidence="2">The sequence shown here is derived from an EMBL/GenBank/DDBJ whole genome shotgun (WGS) entry which is preliminary data.</text>
</comment>
<dbReference type="RefSeq" id="WP_020886413.1">
    <property type="nucleotide sequence ID" value="NZ_ATHI01000005.1"/>
</dbReference>
<organism evidence="2 3">
    <name type="scientific">Alkalidesulfovibrio alkalitolerans DSM 16529</name>
    <dbReference type="NCBI Taxonomy" id="1121439"/>
    <lineage>
        <taxon>Bacteria</taxon>
        <taxon>Pseudomonadati</taxon>
        <taxon>Thermodesulfobacteriota</taxon>
        <taxon>Desulfovibrionia</taxon>
        <taxon>Desulfovibrionales</taxon>
        <taxon>Desulfovibrionaceae</taxon>
        <taxon>Alkalidesulfovibrio</taxon>
    </lineage>
</organism>
<keyword evidence="1" id="KW-0812">Transmembrane</keyword>
<gene>
    <name evidence="2" type="ORF">dsat_2527</name>
</gene>
<dbReference type="Proteomes" id="UP000014975">
    <property type="component" value="Unassembled WGS sequence"/>
</dbReference>